<name>A0A8W8KIA8_MAGGI</name>
<evidence type="ECO:0008006" key="4">
    <source>
        <dbReference type="Google" id="ProtNLM"/>
    </source>
</evidence>
<dbReference type="PANTHER" id="PTHR35558:SF1">
    <property type="entry name" value="ENDONUCLEASE_EXONUCLEASE_PHOSPHATASE DOMAIN-CONTAINING PROTEIN"/>
    <property type="match status" value="1"/>
</dbReference>
<sequence length="356" mass="39340">MPRPKRQLKRAAARDTQDPGQARRPGRRRAQRQQTNNNEQDVQLGSTGTPSAPGSPTTPGSPTASGGTVTTGSPTTASPGSGGLTSSCTDTGITSIITSTHQPTPEPINSITVPIGYHVNQPIKQKIIKGEFVNLGTLLVRDPTNAHATSTLTIDAQGNIISQPKPTTRITSIEKWTDAFLIYFSIYTAVHPLRSQQLIKYMHDVRLGAQNSNGWVSYDEQFRLRIAHNPSQNWGIIDRDLWLLYMTANSNKSSSTQHHKCFDYNLKANCYKPHCPYIHRCLKCNGTHPSMLCNSANPPPGHANNSFRASTPVRNNSYATFRYQTPAHQTRTNQHWAGNPRQPQRHLGPSVFSHNH</sequence>
<accession>A0A8W8KIA8</accession>
<reference evidence="2" key="1">
    <citation type="submission" date="2022-08" db="UniProtKB">
        <authorList>
            <consortium name="EnsemblMetazoa"/>
        </authorList>
    </citation>
    <scope>IDENTIFICATION</scope>
    <source>
        <strain evidence="2">05x7-T-G4-1.051#20</strain>
    </source>
</reference>
<keyword evidence="3" id="KW-1185">Reference proteome</keyword>
<feature type="compositionally biased region" description="Polar residues" evidence="1">
    <location>
        <begin position="324"/>
        <end position="336"/>
    </location>
</feature>
<evidence type="ECO:0000313" key="3">
    <source>
        <dbReference type="Proteomes" id="UP000005408"/>
    </source>
</evidence>
<feature type="compositionally biased region" description="Low complexity" evidence="1">
    <location>
        <begin position="32"/>
        <end position="90"/>
    </location>
</feature>
<feature type="region of interest" description="Disordered" evidence="1">
    <location>
        <begin position="1"/>
        <end position="90"/>
    </location>
</feature>
<feature type="region of interest" description="Disordered" evidence="1">
    <location>
        <begin position="324"/>
        <end position="356"/>
    </location>
</feature>
<evidence type="ECO:0000256" key="1">
    <source>
        <dbReference type="SAM" id="MobiDB-lite"/>
    </source>
</evidence>
<dbReference type="EnsemblMetazoa" id="G2359.1">
    <property type="protein sequence ID" value="G2359.1:cds"/>
    <property type="gene ID" value="G2359"/>
</dbReference>
<dbReference type="PANTHER" id="PTHR35558">
    <property type="entry name" value="SGNH_HYDRO DOMAIN-CONTAINING PROTEIN"/>
    <property type="match status" value="1"/>
</dbReference>
<organism evidence="2 3">
    <name type="scientific">Magallana gigas</name>
    <name type="common">Pacific oyster</name>
    <name type="synonym">Crassostrea gigas</name>
    <dbReference type="NCBI Taxonomy" id="29159"/>
    <lineage>
        <taxon>Eukaryota</taxon>
        <taxon>Metazoa</taxon>
        <taxon>Spiralia</taxon>
        <taxon>Lophotrochozoa</taxon>
        <taxon>Mollusca</taxon>
        <taxon>Bivalvia</taxon>
        <taxon>Autobranchia</taxon>
        <taxon>Pteriomorphia</taxon>
        <taxon>Ostreida</taxon>
        <taxon>Ostreoidea</taxon>
        <taxon>Ostreidae</taxon>
        <taxon>Magallana</taxon>
    </lineage>
</organism>
<evidence type="ECO:0000313" key="2">
    <source>
        <dbReference type="EnsemblMetazoa" id="G2359.1:cds"/>
    </source>
</evidence>
<dbReference type="AlphaFoldDB" id="A0A8W8KIA8"/>
<dbReference type="Proteomes" id="UP000005408">
    <property type="component" value="Unassembled WGS sequence"/>
</dbReference>
<protein>
    <recommendedName>
        <fullName evidence="4">C3H1-type domain-containing protein</fullName>
    </recommendedName>
</protein>
<feature type="compositionally biased region" description="Basic residues" evidence="1">
    <location>
        <begin position="1"/>
        <end position="11"/>
    </location>
</feature>
<proteinExistence type="predicted"/>